<organism evidence="1">
    <name type="scientific">Panicum hallii</name>
    <dbReference type="NCBI Taxonomy" id="206008"/>
    <lineage>
        <taxon>Eukaryota</taxon>
        <taxon>Viridiplantae</taxon>
        <taxon>Streptophyta</taxon>
        <taxon>Embryophyta</taxon>
        <taxon>Tracheophyta</taxon>
        <taxon>Spermatophyta</taxon>
        <taxon>Magnoliopsida</taxon>
        <taxon>Liliopsida</taxon>
        <taxon>Poales</taxon>
        <taxon>Poaceae</taxon>
        <taxon>PACMAD clade</taxon>
        <taxon>Panicoideae</taxon>
        <taxon>Panicodae</taxon>
        <taxon>Paniceae</taxon>
        <taxon>Panicinae</taxon>
        <taxon>Panicum</taxon>
        <taxon>Panicum sect. Panicum</taxon>
    </lineage>
</organism>
<reference evidence="1" key="1">
    <citation type="submission" date="2018-04" db="EMBL/GenBank/DDBJ databases">
        <title>WGS assembly of Panicum hallii.</title>
        <authorList>
            <person name="Lovell J."/>
            <person name="Jenkins J."/>
            <person name="Lowry D."/>
            <person name="Mamidi S."/>
            <person name="Sreedasyam A."/>
            <person name="Weng X."/>
            <person name="Barry K."/>
            <person name="Bonette J."/>
            <person name="Campitelli B."/>
            <person name="Daum C."/>
            <person name="Gordon S."/>
            <person name="Gould B."/>
            <person name="Lipzen A."/>
            <person name="Macqueen A."/>
            <person name="Palacio-Mejia J."/>
            <person name="Plott C."/>
            <person name="Shakirov E."/>
            <person name="Shu S."/>
            <person name="Yoshinaga Y."/>
            <person name="Zane M."/>
            <person name="Rokhsar D."/>
            <person name="Grimwood J."/>
            <person name="Schmutz J."/>
            <person name="Juenger T."/>
        </authorList>
    </citation>
    <scope>NUCLEOTIDE SEQUENCE [LARGE SCALE GENOMIC DNA]</scope>
    <source>
        <strain evidence="1">FIL2</strain>
    </source>
</reference>
<name>A0A2T8I1J7_9POAL</name>
<dbReference type="EMBL" id="CM008054">
    <property type="protein sequence ID" value="PVH31548.1"/>
    <property type="molecule type" value="Genomic_DNA"/>
</dbReference>
<sequence length="125" mass="13753">MSCPVRIESVSWRVASTAALCASAADPRKAWQRKAGRLLIWFTPWKYYAGTEEEVRPVSVQIRAGFISVWPGRLAACCRDHEMPAPGGIRGVSRRSSLIARGQGGPWNTPVERRVAPEGTASLIY</sequence>
<gene>
    <name evidence="1" type="ORF">PAHAL_9G176600</name>
</gene>
<dbReference type="AlphaFoldDB" id="A0A2T8I1J7"/>
<proteinExistence type="predicted"/>
<accession>A0A2T8I1J7</accession>
<dbReference type="Proteomes" id="UP000243499">
    <property type="component" value="Chromosome 9"/>
</dbReference>
<protein>
    <submittedName>
        <fullName evidence="1">Uncharacterized protein</fullName>
    </submittedName>
</protein>
<evidence type="ECO:0000313" key="1">
    <source>
        <dbReference type="EMBL" id="PVH31548.1"/>
    </source>
</evidence>
<dbReference type="Gramene" id="PVH31548">
    <property type="protein sequence ID" value="PVH31548"/>
    <property type="gene ID" value="PAHAL_9G176600"/>
</dbReference>